<dbReference type="PANTHER" id="PTHR43056:SF5">
    <property type="entry name" value="PEPTIDASE S9 PROLYL OLIGOPEPTIDASE CATALYTIC DOMAIN-CONTAINING PROTEIN"/>
    <property type="match status" value="1"/>
</dbReference>
<evidence type="ECO:0000313" key="3">
    <source>
        <dbReference type="Proteomes" id="UP001230156"/>
    </source>
</evidence>
<gene>
    <name evidence="2" type="ORF">Q8A70_20255</name>
</gene>
<name>A0ABU0YQM6_9PROT</name>
<dbReference type="InterPro" id="IPR001375">
    <property type="entry name" value="Peptidase_S9_cat"/>
</dbReference>
<keyword evidence="3" id="KW-1185">Reference proteome</keyword>
<dbReference type="InterPro" id="IPR050585">
    <property type="entry name" value="Xaa-Pro_dipeptidyl-ppase/CocE"/>
</dbReference>
<evidence type="ECO:0000313" key="2">
    <source>
        <dbReference type="EMBL" id="MDQ7250034.1"/>
    </source>
</evidence>
<comment type="caution">
    <text evidence="2">The sequence shown here is derived from an EMBL/GenBank/DDBJ whole genome shotgun (WGS) entry which is preliminary data.</text>
</comment>
<organism evidence="2 3">
    <name type="scientific">Dongia sedimenti</name>
    <dbReference type="NCBI Taxonomy" id="3064282"/>
    <lineage>
        <taxon>Bacteria</taxon>
        <taxon>Pseudomonadati</taxon>
        <taxon>Pseudomonadota</taxon>
        <taxon>Alphaproteobacteria</taxon>
        <taxon>Rhodospirillales</taxon>
        <taxon>Dongiaceae</taxon>
        <taxon>Dongia</taxon>
    </lineage>
</organism>
<accession>A0ABU0YQM6</accession>
<reference evidence="3" key="1">
    <citation type="submission" date="2023-08" db="EMBL/GenBank/DDBJ databases">
        <title>Rhodospirillaceae gen. nov., a novel taxon isolated from the Yangtze River Yuezi River estuary sludge.</title>
        <authorList>
            <person name="Ruan L."/>
        </authorList>
    </citation>
    <scope>NUCLEOTIDE SEQUENCE [LARGE SCALE GENOMIC DNA]</scope>
    <source>
        <strain evidence="3">R-7</strain>
    </source>
</reference>
<dbReference type="InterPro" id="IPR029058">
    <property type="entry name" value="AB_hydrolase_fold"/>
</dbReference>
<dbReference type="InterPro" id="IPR011042">
    <property type="entry name" value="6-blade_b-propeller_TolB-like"/>
</dbReference>
<protein>
    <submittedName>
        <fullName evidence="2">Prolyl oligopeptidase family serine peptidase</fullName>
    </submittedName>
</protein>
<dbReference type="SUPFAM" id="SSF53474">
    <property type="entry name" value="alpha/beta-Hydrolases"/>
    <property type="match status" value="1"/>
</dbReference>
<dbReference type="Pfam" id="PF07676">
    <property type="entry name" value="PD40"/>
    <property type="match status" value="1"/>
</dbReference>
<dbReference type="SUPFAM" id="SSF82171">
    <property type="entry name" value="DPP6 N-terminal domain-like"/>
    <property type="match status" value="1"/>
</dbReference>
<dbReference type="Proteomes" id="UP001230156">
    <property type="component" value="Unassembled WGS sequence"/>
</dbReference>
<dbReference type="Gene3D" id="2.120.10.30">
    <property type="entry name" value="TolB, C-terminal domain"/>
    <property type="match status" value="1"/>
</dbReference>
<dbReference type="RefSeq" id="WP_379958762.1">
    <property type="nucleotide sequence ID" value="NZ_JAUYVI010000006.1"/>
</dbReference>
<evidence type="ECO:0000259" key="1">
    <source>
        <dbReference type="Pfam" id="PF00326"/>
    </source>
</evidence>
<proteinExistence type="predicted"/>
<feature type="domain" description="Peptidase S9 prolyl oligopeptidase catalytic" evidence="1">
    <location>
        <begin position="430"/>
        <end position="635"/>
    </location>
</feature>
<dbReference type="InterPro" id="IPR011659">
    <property type="entry name" value="WD40"/>
</dbReference>
<sequence>MPVAPYGSWASPITSDLVTADTVRLDQVMVDGPDIYWTESQPEKQGRYLVYRQAGKAPIKAVTPDDANAWSARTRVHEYGGGAFAVADGVVYFSNYADQRLYRQQSGAAPVPITPPAGTGVRAALRYADGTIDAARGWMFLVQEDHTVAGTVLNALVRVGLDGAAPPQIVASGHDFYAAPRLSPDGKQLAWLTWDHPNMPWVTTDLWVAAVGADGSLGQPTRVAGGPDEALFQPQWSPTGELYFVSDRGTGWWNLHRARDGRVERVLEMEAEFAEPQWIFNMSTYGFAAADRLICSYVKDGIWRLGSLDTGSGKLTEIATRYTDIAQVRVIPGSVVFLGGSGTEPQALVALDLATGAERVIRASAVVSDAIRPYISTPEAIAFPTTGGETAHAFYYPPVSPDYAAPADEKVPILVKSHGGPTSAAGGTLSLSVQYWTSRGFGYLDVDYRGSTGYGRAYRLRLAKEWGILDVEDCASGARYLVETRHADPARLAISGGSAGGYTTLRALTAPDKTFRAGASHYGVSDLAALARDTHKFESRYLDWLIGPYPADAKIYAERSPINHIDQLTVPVIFFQGTEDEVVPPNQTQMMVDGLKDRNVPVGYLLFEGEQHGFRKAENIRRALDAELYFYAALLTRSGLRYL</sequence>
<dbReference type="Gene3D" id="3.40.50.1820">
    <property type="entry name" value="alpha/beta hydrolase"/>
    <property type="match status" value="1"/>
</dbReference>
<dbReference type="Pfam" id="PF00326">
    <property type="entry name" value="Peptidase_S9"/>
    <property type="match status" value="1"/>
</dbReference>
<dbReference type="PANTHER" id="PTHR43056">
    <property type="entry name" value="PEPTIDASE S9 PROLYL OLIGOPEPTIDASE"/>
    <property type="match status" value="1"/>
</dbReference>
<dbReference type="EMBL" id="JAUYVI010000006">
    <property type="protein sequence ID" value="MDQ7250034.1"/>
    <property type="molecule type" value="Genomic_DNA"/>
</dbReference>